<dbReference type="AlphaFoldDB" id="A0AAN6LUK9"/>
<accession>A0AAN6LUK9</accession>
<dbReference type="InterPro" id="IPR011333">
    <property type="entry name" value="SKP1/BTB/POZ_sf"/>
</dbReference>
<evidence type="ECO:0000313" key="2">
    <source>
        <dbReference type="EMBL" id="KAK3207586.1"/>
    </source>
</evidence>
<dbReference type="PROSITE" id="PS50097">
    <property type="entry name" value="BTB"/>
    <property type="match status" value="1"/>
</dbReference>
<protein>
    <recommendedName>
        <fullName evidence="1">BTB domain-containing protein</fullName>
    </recommendedName>
</protein>
<comment type="caution">
    <text evidence="2">The sequence shown here is derived from an EMBL/GenBank/DDBJ whole genome shotgun (WGS) entry which is preliminary data.</text>
</comment>
<proteinExistence type="predicted"/>
<dbReference type="EMBL" id="WVTA01000009">
    <property type="protein sequence ID" value="KAK3207586.1"/>
    <property type="molecule type" value="Genomic_DNA"/>
</dbReference>
<organism evidence="2 3">
    <name type="scientific">Pseudopithomyces chartarum</name>
    <dbReference type="NCBI Taxonomy" id="1892770"/>
    <lineage>
        <taxon>Eukaryota</taxon>
        <taxon>Fungi</taxon>
        <taxon>Dikarya</taxon>
        <taxon>Ascomycota</taxon>
        <taxon>Pezizomycotina</taxon>
        <taxon>Dothideomycetes</taxon>
        <taxon>Pleosporomycetidae</taxon>
        <taxon>Pleosporales</taxon>
        <taxon>Massarineae</taxon>
        <taxon>Didymosphaeriaceae</taxon>
        <taxon>Pseudopithomyces</taxon>
    </lineage>
</organism>
<dbReference type="Proteomes" id="UP001280581">
    <property type="component" value="Unassembled WGS sequence"/>
</dbReference>
<name>A0AAN6LUK9_9PLEO</name>
<dbReference type="PANTHER" id="PTHR47843">
    <property type="entry name" value="BTB DOMAIN-CONTAINING PROTEIN-RELATED"/>
    <property type="match status" value="1"/>
</dbReference>
<feature type="domain" description="BTB" evidence="1">
    <location>
        <begin position="33"/>
        <end position="102"/>
    </location>
</feature>
<gene>
    <name evidence="2" type="ORF">GRF29_103g1447965</name>
</gene>
<dbReference type="Gene3D" id="3.30.710.10">
    <property type="entry name" value="Potassium Channel Kv1.1, Chain A"/>
    <property type="match status" value="1"/>
</dbReference>
<dbReference type="CDD" id="cd18186">
    <property type="entry name" value="BTB_POZ_ZBTB_KLHL-like"/>
    <property type="match status" value="1"/>
</dbReference>
<keyword evidence="3" id="KW-1185">Reference proteome</keyword>
<dbReference type="PANTHER" id="PTHR47843:SF2">
    <property type="entry name" value="BTB DOMAIN-CONTAINING PROTEIN"/>
    <property type="match status" value="1"/>
</dbReference>
<sequence>MTRVPATLPPPYTVSGTPAGTLRTTADDFTHTSEILIGTGSKTIRFLLHTSLLTQQSPYFRAALTGPFLESTTHSLSFDSIDVSTFELLVTWLYTSAIPPPFKDGKPAYYTLLHLYILADRFCFEALRNYIVDMTADLADQTNSVLTPSDTRILYNDINEGSTIKELVLDLFAFKKTDKLLASHADQWHAKFLRDLCDTLFYAAVLGGDEGV</sequence>
<evidence type="ECO:0000313" key="3">
    <source>
        <dbReference type="Proteomes" id="UP001280581"/>
    </source>
</evidence>
<evidence type="ECO:0000259" key="1">
    <source>
        <dbReference type="PROSITE" id="PS50097"/>
    </source>
</evidence>
<reference evidence="2 3" key="1">
    <citation type="submission" date="2021-02" db="EMBL/GenBank/DDBJ databases">
        <title>Genome assembly of Pseudopithomyces chartarum.</title>
        <authorList>
            <person name="Jauregui R."/>
            <person name="Singh J."/>
            <person name="Voisey C."/>
        </authorList>
    </citation>
    <scope>NUCLEOTIDE SEQUENCE [LARGE SCALE GENOMIC DNA]</scope>
    <source>
        <strain evidence="2 3">AGR01</strain>
    </source>
</reference>
<dbReference type="Pfam" id="PF00651">
    <property type="entry name" value="BTB"/>
    <property type="match status" value="1"/>
</dbReference>
<dbReference type="SUPFAM" id="SSF54695">
    <property type="entry name" value="POZ domain"/>
    <property type="match status" value="1"/>
</dbReference>
<dbReference type="InterPro" id="IPR000210">
    <property type="entry name" value="BTB/POZ_dom"/>
</dbReference>